<keyword evidence="3" id="KW-1185">Reference proteome</keyword>
<gene>
    <name evidence="2" type="ORF">DPMN_093880</name>
</gene>
<feature type="compositionally biased region" description="Basic and acidic residues" evidence="1">
    <location>
        <begin position="1"/>
        <end position="10"/>
    </location>
</feature>
<sequence>MEHNTNEHVRNMVHKNPSWRPSNDESGIGLGTSSCNIVQDWAPWYVKESWPSRSSEEILDVQSDKVKFPSHG</sequence>
<dbReference type="EMBL" id="JAIWYP010000003">
    <property type="protein sequence ID" value="KAH3851399.1"/>
    <property type="molecule type" value="Genomic_DNA"/>
</dbReference>
<protein>
    <submittedName>
        <fullName evidence="2">Uncharacterized protein</fullName>
    </submittedName>
</protein>
<feature type="compositionally biased region" description="Polar residues" evidence="1">
    <location>
        <begin position="19"/>
        <end position="31"/>
    </location>
</feature>
<accession>A0A9D4R1F0</accession>
<feature type="region of interest" description="Disordered" evidence="1">
    <location>
        <begin position="1"/>
        <end position="31"/>
    </location>
</feature>
<dbReference type="AlphaFoldDB" id="A0A9D4R1F0"/>
<reference evidence="2" key="1">
    <citation type="journal article" date="2019" name="bioRxiv">
        <title>The Genome of the Zebra Mussel, Dreissena polymorpha: A Resource for Invasive Species Research.</title>
        <authorList>
            <person name="McCartney M.A."/>
            <person name="Auch B."/>
            <person name="Kono T."/>
            <person name="Mallez S."/>
            <person name="Zhang Y."/>
            <person name="Obille A."/>
            <person name="Becker A."/>
            <person name="Abrahante J.E."/>
            <person name="Garbe J."/>
            <person name="Badalamenti J.P."/>
            <person name="Herman A."/>
            <person name="Mangelson H."/>
            <person name="Liachko I."/>
            <person name="Sullivan S."/>
            <person name="Sone E.D."/>
            <person name="Koren S."/>
            <person name="Silverstein K.A.T."/>
            <person name="Beckman K.B."/>
            <person name="Gohl D.M."/>
        </authorList>
    </citation>
    <scope>NUCLEOTIDE SEQUENCE</scope>
    <source>
        <strain evidence="2">Duluth1</strain>
        <tissue evidence="2">Whole animal</tissue>
    </source>
</reference>
<organism evidence="2 3">
    <name type="scientific">Dreissena polymorpha</name>
    <name type="common">Zebra mussel</name>
    <name type="synonym">Mytilus polymorpha</name>
    <dbReference type="NCBI Taxonomy" id="45954"/>
    <lineage>
        <taxon>Eukaryota</taxon>
        <taxon>Metazoa</taxon>
        <taxon>Spiralia</taxon>
        <taxon>Lophotrochozoa</taxon>
        <taxon>Mollusca</taxon>
        <taxon>Bivalvia</taxon>
        <taxon>Autobranchia</taxon>
        <taxon>Heteroconchia</taxon>
        <taxon>Euheterodonta</taxon>
        <taxon>Imparidentia</taxon>
        <taxon>Neoheterodontei</taxon>
        <taxon>Myida</taxon>
        <taxon>Dreissenoidea</taxon>
        <taxon>Dreissenidae</taxon>
        <taxon>Dreissena</taxon>
    </lineage>
</organism>
<reference evidence="2" key="2">
    <citation type="submission" date="2020-11" db="EMBL/GenBank/DDBJ databases">
        <authorList>
            <person name="McCartney M.A."/>
            <person name="Auch B."/>
            <person name="Kono T."/>
            <person name="Mallez S."/>
            <person name="Becker A."/>
            <person name="Gohl D.M."/>
            <person name="Silverstein K.A.T."/>
            <person name="Koren S."/>
            <person name="Bechman K.B."/>
            <person name="Herman A."/>
            <person name="Abrahante J.E."/>
            <person name="Garbe J."/>
        </authorList>
    </citation>
    <scope>NUCLEOTIDE SEQUENCE</scope>
    <source>
        <strain evidence="2">Duluth1</strain>
        <tissue evidence="2">Whole animal</tissue>
    </source>
</reference>
<evidence type="ECO:0000256" key="1">
    <source>
        <dbReference type="SAM" id="MobiDB-lite"/>
    </source>
</evidence>
<name>A0A9D4R1F0_DREPO</name>
<dbReference type="Proteomes" id="UP000828390">
    <property type="component" value="Unassembled WGS sequence"/>
</dbReference>
<evidence type="ECO:0000313" key="3">
    <source>
        <dbReference type="Proteomes" id="UP000828390"/>
    </source>
</evidence>
<evidence type="ECO:0000313" key="2">
    <source>
        <dbReference type="EMBL" id="KAH3851399.1"/>
    </source>
</evidence>
<comment type="caution">
    <text evidence="2">The sequence shown here is derived from an EMBL/GenBank/DDBJ whole genome shotgun (WGS) entry which is preliminary data.</text>
</comment>
<proteinExistence type="predicted"/>